<dbReference type="PANTHER" id="PTHR23131">
    <property type="entry name" value="ENDORIBONUCLEASE LACTB2"/>
    <property type="match status" value="1"/>
</dbReference>
<feature type="domain" description="Metallo-beta-lactamase" evidence="1">
    <location>
        <begin position="29"/>
        <end position="241"/>
    </location>
</feature>
<gene>
    <name evidence="2" type="ORF">ACFQ4A_03955</name>
</gene>
<comment type="caution">
    <text evidence="2">The sequence shown here is derived from an EMBL/GenBank/DDBJ whole genome shotgun (WGS) entry which is preliminary data.</text>
</comment>
<dbReference type="CDD" id="cd07725">
    <property type="entry name" value="TTHA1429-like_MBL-fold"/>
    <property type="match status" value="1"/>
</dbReference>
<evidence type="ECO:0000259" key="1">
    <source>
        <dbReference type="SMART" id="SM00849"/>
    </source>
</evidence>
<sequence>MEKEHLSRLIRLKEGIHRIGIPVPFPVKYVYCYLMENESGYTLVDTGLNYKKAKAAWEEVFEELAIKPDDIHTIIITHFHPDHSGLAGWMQEKTNANVWMSDTDRKMFQLAFMKNDIQAIDVNKLLSNHGVNEELRKAILNNLENITERVQPYATVNSITKKNWNLDGRAWRILETPGHSQGHLCFYQEDENILLAGDMILDKITPNISLWPGGSDRPLEDYLNSLKDLKQLSISRAWPGHGGIIDEVNKRIDELIEHHENRLNKIADLATQKSGSEIAGELFAEKELNAHQWRFAISETLAHLEYLVDQEKINRIASNPILYTK</sequence>
<dbReference type="InterPro" id="IPR001279">
    <property type="entry name" value="Metallo-B-lactamas"/>
</dbReference>
<dbReference type="InterPro" id="IPR050662">
    <property type="entry name" value="Sec-metab_biosynth-thioest"/>
</dbReference>
<protein>
    <submittedName>
        <fullName evidence="2">MBL fold metallo-hydrolase</fullName>
    </submittedName>
</protein>
<evidence type="ECO:0000313" key="3">
    <source>
        <dbReference type="Proteomes" id="UP001597178"/>
    </source>
</evidence>
<evidence type="ECO:0000313" key="2">
    <source>
        <dbReference type="EMBL" id="MFD1360831.1"/>
    </source>
</evidence>
<dbReference type="EMBL" id="JBHTNH010000003">
    <property type="protein sequence ID" value="MFD1360831.1"/>
    <property type="molecule type" value="Genomic_DNA"/>
</dbReference>
<reference evidence="3" key="1">
    <citation type="journal article" date="2019" name="Int. J. Syst. Evol. Microbiol.">
        <title>The Global Catalogue of Microorganisms (GCM) 10K type strain sequencing project: providing services to taxonomists for standard genome sequencing and annotation.</title>
        <authorList>
            <consortium name="The Broad Institute Genomics Platform"/>
            <consortium name="The Broad Institute Genome Sequencing Center for Infectious Disease"/>
            <person name="Wu L."/>
            <person name="Ma J."/>
        </authorList>
    </citation>
    <scope>NUCLEOTIDE SEQUENCE [LARGE SCALE GENOMIC DNA]</scope>
    <source>
        <strain evidence="3">CCUG 54822</strain>
    </source>
</reference>
<dbReference type="Gene3D" id="1.10.10.10">
    <property type="entry name" value="Winged helix-like DNA-binding domain superfamily/Winged helix DNA-binding domain"/>
    <property type="match status" value="1"/>
</dbReference>
<keyword evidence="3" id="KW-1185">Reference proteome</keyword>
<dbReference type="InterPro" id="IPR048933">
    <property type="entry name" value="B_lactamase-like_C"/>
</dbReference>
<name>A0ABW3ZR23_9BACI</name>
<proteinExistence type="predicted"/>
<organism evidence="2 3">
    <name type="scientific">Lentibacillus salinarum</name>
    <dbReference type="NCBI Taxonomy" id="446820"/>
    <lineage>
        <taxon>Bacteria</taxon>
        <taxon>Bacillati</taxon>
        <taxon>Bacillota</taxon>
        <taxon>Bacilli</taxon>
        <taxon>Bacillales</taxon>
        <taxon>Bacillaceae</taxon>
        <taxon>Lentibacillus</taxon>
    </lineage>
</organism>
<accession>A0ABW3ZR23</accession>
<dbReference type="Gene3D" id="3.60.15.10">
    <property type="entry name" value="Ribonuclease Z/Hydroxyacylglutathione hydrolase-like"/>
    <property type="match status" value="1"/>
</dbReference>
<dbReference type="InterPro" id="IPR036388">
    <property type="entry name" value="WH-like_DNA-bd_sf"/>
</dbReference>
<dbReference type="RefSeq" id="WP_382397792.1">
    <property type="nucleotide sequence ID" value="NZ_JBHTNH010000003.1"/>
</dbReference>
<dbReference type="SUPFAM" id="SSF56281">
    <property type="entry name" value="Metallo-hydrolase/oxidoreductase"/>
    <property type="match status" value="1"/>
</dbReference>
<dbReference type="SMART" id="SM00849">
    <property type="entry name" value="Lactamase_B"/>
    <property type="match status" value="1"/>
</dbReference>
<dbReference type="Pfam" id="PF00753">
    <property type="entry name" value="Lactamase_B"/>
    <property type="match status" value="1"/>
</dbReference>
<dbReference type="Proteomes" id="UP001597178">
    <property type="component" value="Unassembled WGS sequence"/>
</dbReference>
<dbReference type="PANTHER" id="PTHR23131:SF4">
    <property type="entry name" value="METALLO-BETA-LACTAMASE SUPERFAMILY POTEIN"/>
    <property type="match status" value="1"/>
</dbReference>
<dbReference type="InterPro" id="IPR036866">
    <property type="entry name" value="RibonucZ/Hydroxyglut_hydro"/>
</dbReference>
<dbReference type="Pfam" id="PF21221">
    <property type="entry name" value="B_lactamase-like_C"/>
    <property type="match status" value="1"/>
</dbReference>